<gene>
    <name evidence="1" type="ORF">J2Z19_004675</name>
</gene>
<name>A0ACC5T1D1_ENSAD</name>
<reference evidence="1" key="1">
    <citation type="submission" date="2021-03" db="EMBL/GenBank/DDBJ databases">
        <title>Genomic Encyclopedia of Type Strains, Phase IV (KMG-IV): sequencing the most valuable type-strain genomes for metagenomic binning, comparative biology and taxonomic classification.</title>
        <authorList>
            <person name="Goeker M."/>
        </authorList>
    </citation>
    <scope>NUCLEOTIDE SEQUENCE</scope>
    <source>
        <strain evidence="1">DSM 18131</strain>
    </source>
</reference>
<keyword evidence="2" id="KW-1185">Reference proteome</keyword>
<comment type="caution">
    <text evidence="1">The sequence shown here is derived from an EMBL/GenBank/DDBJ whole genome shotgun (WGS) entry which is preliminary data.</text>
</comment>
<organism evidence="1 2">
    <name type="scientific">Ensifer adhaerens</name>
    <name type="common">Sinorhizobium morelense</name>
    <dbReference type="NCBI Taxonomy" id="106592"/>
    <lineage>
        <taxon>Bacteria</taxon>
        <taxon>Pseudomonadati</taxon>
        <taxon>Pseudomonadota</taxon>
        <taxon>Alphaproteobacteria</taxon>
        <taxon>Hyphomicrobiales</taxon>
        <taxon>Rhizobiaceae</taxon>
        <taxon>Sinorhizobium/Ensifer group</taxon>
        <taxon>Ensifer</taxon>
    </lineage>
</organism>
<evidence type="ECO:0000313" key="1">
    <source>
        <dbReference type="EMBL" id="MBP1874942.1"/>
    </source>
</evidence>
<evidence type="ECO:0000313" key="2">
    <source>
        <dbReference type="Proteomes" id="UP000823773"/>
    </source>
</evidence>
<proteinExistence type="predicted"/>
<dbReference type="EMBL" id="JAGGJR010000008">
    <property type="protein sequence ID" value="MBP1874942.1"/>
    <property type="molecule type" value="Genomic_DNA"/>
</dbReference>
<dbReference type="Proteomes" id="UP000823773">
    <property type="component" value="Unassembled WGS sequence"/>
</dbReference>
<protein>
    <submittedName>
        <fullName evidence="1">Uncharacterized protein</fullName>
    </submittedName>
</protein>
<accession>A0ACC5T1D1</accession>
<sequence length="71" mass="7961">MLVSEGLPLWSRRVPCSGSDICLAFARRRALSQRTWRGLPGLALVSMPGRIADMGTRMSARGLKRRREEYG</sequence>